<evidence type="ECO:0000313" key="1">
    <source>
        <dbReference type="EMBL" id="OGG40076.1"/>
    </source>
</evidence>
<reference evidence="1 2" key="1">
    <citation type="journal article" date="2016" name="Nat. Commun.">
        <title>Thousands of microbial genomes shed light on interconnected biogeochemical processes in an aquifer system.</title>
        <authorList>
            <person name="Anantharaman K."/>
            <person name="Brown C.T."/>
            <person name="Hug L.A."/>
            <person name="Sharon I."/>
            <person name="Castelle C.J."/>
            <person name="Probst A.J."/>
            <person name="Thomas B.C."/>
            <person name="Singh A."/>
            <person name="Wilkins M.J."/>
            <person name="Karaoz U."/>
            <person name="Brodie E.L."/>
            <person name="Williams K.H."/>
            <person name="Hubbard S.S."/>
            <person name="Banfield J.F."/>
        </authorList>
    </citation>
    <scope>NUCLEOTIDE SEQUENCE [LARGE SCALE GENOMIC DNA]</scope>
</reference>
<accession>A0A1F6BT27</accession>
<comment type="caution">
    <text evidence="1">The sequence shown here is derived from an EMBL/GenBank/DDBJ whole genome shotgun (WGS) entry which is preliminary data.</text>
</comment>
<dbReference type="EMBL" id="MFKK01000034">
    <property type="protein sequence ID" value="OGG40076.1"/>
    <property type="molecule type" value="Genomic_DNA"/>
</dbReference>
<dbReference type="Proteomes" id="UP000176996">
    <property type="component" value="Unassembled WGS sequence"/>
</dbReference>
<dbReference type="STRING" id="1798471.A3A21_01535"/>
<gene>
    <name evidence="1" type="ORF">A3A21_01535</name>
</gene>
<name>A0A1F6BT27_9BACT</name>
<sequence>MKKEIWSWFFEKKPSVVFSLILARPASRSEVLVVLPRQGGYYAPAQIPSGFCRAGENDLKIRSEIMLDFIHPKDKLLPGSRLVCSSGKPPLPLNGAPPLGDQARAASESSCTEHIFGMF</sequence>
<organism evidence="1 2">
    <name type="scientific">Candidatus Jorgensenbacteria bacterium RIFCSPLOWO2_01_FULL_45_25b</name>
    <dbReference type="NCBI Taxonomy" id="1798471"/>
    <lineage>
        <taxon>Bacteria</taxon>
        <taxon>Candidatus Joergenseniibacteriota</taxon>
    </lineage>
</organism>
<proteinExistence type="predicted"/>
<protein>
    <submittedName>
        <fullName evidence="1">Uncharacterized protein</fullName>
    </submittedName>
</protein>
<dbReference type="AlphaFoldDB" id="A0A1F6BT27"/>
<evidence type="ECO:0000313" key="2">
    <source>
        <dbReference type="Proteomes" id="UP000176996"/>
    </source>
</evidence>